<keyword evidence="5 11" id="KW-0863">Zinc-finger</keyword>
<feature type="domain" description="C2H2-type" evidence="13">
    <location>
        <begin position="458"/>
        <end position="483"/>
    </location>
</feature>
<dbReference type="EMBL" id="OU015569">
    <property type="protein sequence ID" value="CAG5097650.1"/>
    <property type="molecule type" value="Genomic_DNA"/>
</dbReference>
<evidence type="ECO:0000256" key="4">
    <source>
        <dbReference type="ARBA" id="ARBA00022737"/>
    </source>
</evidence>
<evidence type="ECO:0000259" key="13">
    <source>
        <dbReference type="PROSITE" id="PS50157"/>
    </source>
</evidence>
<dbReference type="Gene3D" id="3.30.160.60">
    <property type="entry name" value="Classic Zinc Finger"/>
    <property type="match status" value="2"/>
</dbReference>
<dbReference type="Pfam" id="PF00096">
    <property type="entry name" value="zf-C2H2"/>
    <property type="match status" value="2"/>
</dbReference>
<protein>
    <submittedName>
        <fullName evidence="14">Oidioi.mRNA.OKI2018_I69.XSR.g15170.t1.cds</fullName>
    </submittedName>
</protein>
<evidence type="ECO:0000256" key="5">
    <source>
        <dbReference type="ARBA" id="ARBA00022771"/>
    </source>
</evidence>
<dbReference type="PANTHER" id="PTHR24404">
    <property type="entry name" value="ZINC FINGER PROTEIN"/>
    <property type="match status" value="1"/>
</dbReference>
<reference evidence="14 15" key="1">
    <citation type="submission" date="2021-04" db="EMBL/GenBank/DDBJ databases">
        <authorList>
            <person name="Bliznina A."/>
        </authorList>
    </citation>
    <scope>NUCLEOTIDE SEQUENCE [LARGE SCALE GENOMIC DNA]</scope>
</reference>
<dbReference type="InterPro" id="IPR036236">
    <property type="entry name" value="Znf_C2H2_sf"/>
</dbReference>
<keyword evidence="7" id="KW-0805">Transcription regulation</keyword>
<keyword evidence="9" id="KW-0804">Transcription</keyword>
<comment type="subcellular location">
    <subcellularLocation>
        <location evidence="1">Nucleus</location>
    </subcellularLocation>
</comment>
<dbReference type="InterPro" id="IPR013087">
    <property type="entry name" value="Znf_C2H2_type"/>
</dbReference>
<evidence type="ECO:0000313" key="14">
    <source>
        <dbReference type="EMBL" id="CAG5097650.1"/>
    </source>
</evidence>
<keyword evidence="10" id="KW-0539">Nucleus</keyword>
<dbReference type="InterPro" id="IPR050589">
    <property type="entry name" value="Ikaros_C2H2-ZF"/>
</dbReference>
<organism evidence="14 15">
    <name type="scientific">Oikopleura dioica</name>
    <name type="common">Tunicate</name>
    <dbReference type="NCBI Taxonomy" id="34765"/>
    <lineage>
        <taxon>Eukaryota</taxon>
        <taxon>Metazoa</taxon>
        <taxon>Chordata</taxon>
        <taxon>Tunicata</taxon>
        <taxon>Appendicularia</taxon>
        <taxon>Copelata</taxon>
        <taxon>Oikopleuridae</taxon>
        <taxon>Oikopleura</taxon>
    </lineage>
</organism>
<evidence type="ECO:0000256" key="7">
    <source>
        <dbReference type="ARBA" id="ARBA00023015"/>
    </source>
</evidence>
<dbReference type="SMART" id="SM00355">
    <property type="entry name" value="ZnF_C2H2"/>
    <property type="match status" value="5"/>
</dbReference>
<evidence type="ECO:0000256" key="3">
    <source>
        <dbReference type="ARBA" id="ARBA00022723"/>
    </source>
</evidence>
<keyword evidence="4" id="KW-0677">Repeat</keyword>
<keyword evidence="6" id="KW-0862">Zinc</keyword>
<dbReference type="SUPFAM" id="SSF57667">
    <property type="entry name" value="beta-beta-alpha zinc fingers"/>
    <property type="match status" value="2"/>
</dbReference>
<dbReference type="PROSITE" id="PS50157">
    <property type="entry name" value="ZINC_FINGER_C2H2_2"/>
    <property type="match status" value="2"/>
</dbReference>
<feature type="domain" description="C2H2-type" evidence="13">
    <location>
        <begin position="430"/>
        <end position="457"/>
    </location>
</feature>
<feature type="region of interest" description="Disordered" evidence="12">
    <location>
        <begin position="558"/>
        <end position="594"/>
    </location>
</feature>
<proteinExistence type="inferred from homology"/>
<evidence type="ECO:0000313" key="15">
    <source>
        <dbReference type="Proteomes" id="UP001158576"/>
    </source>
</evidence>
<keyword evidence="15" id="KW-1185">Reference proteome</keyword>
<feature type="compositionally biased region" description="Polar residues" evidence="12">
    <location>
        <begin position="148"/>
        <end position="165"/>
    </location>
</feature>
<feature type="compositionally biased region" description="Basic and acidic residues" evidence="12">
    <location>
        <begin position="575"/>
        <end position="594"/>
    </location>
</feature>
<dbReference type="PROSITE" id="PS00028">
    <property type="entry name" value="ZINC_FINGER_C2H2_1"/>
    <property type="match status" value="5"/>
</dbReference>
<keyword evidence="3" id="KW-0479">Metal-binding</keyword>
<evidence type="ECO:0000256" key="12">
    <source>
        <dbReference type="SAM" id="MobiDB-lite"/>
    </source>
</evidence>
<keyword evidence="8" id="KW-0238">DNA-binding</keyword>
<evidence type="ECO:0000256" key="11">
    <source>
        <dbReference type="PROSITE-ProRule" id="PRU00042"/>
    </source>
</evidence>
<gene>
    <name evidence="14" type="ORF">OKIOD_LOCUS6728</name>
</gene>
<evidence type="ECO:0000256" key="1">
    <source>
        <dbReference type="ARBA" id="ARBA00004123"/>
    </source>
</evidence>
<evidence type="ECO:0000256" key="10">
    <source>
        <dbReference type="ARBA" id="ARBA00023242"/>
    </source>
</evidence>
<accession>A0ABN7SL44</accession>
<evidence type="ECO:0000256" key="6">
    <source>
        <dbReference type="ARBA" id="ARBA00022833"/>
    </source>
</evidence>
<dbReference type="PANTHER" id="PTHR24404:SF41">
    <property type="entry name" value="ZINC FINGER PROTEIN 613"/>
    <property type="match status" value="1"/>
</dbReference>
<dbReference type="Proteomes" id="UP001158576">
    <property type="component" value="Chromosome XSR"/>
</dbReference>
<evidence type="ECO:0000256" key="2">
    <source>
        <dbReference type="ARBA" id="ARBA00006991"/>
    </source>
</evidence>
<feature type="region of interest" description="Disordered" evidence="12">
    <location>
        <begin position="148"/>
        <end position="169"/>
    </location>
</feature>
<comment type="similarity">
    <text evidence="2">Belongs to the krueppel C2H2-type zinc-finger protein family.</text>
</comment>
<evidence type="ECO:0000256" key="9">
    <source>
        <dbReference type="ARBA" id="ARBA00023163"/>
    </source>
</evidence>
<name>A0ABN7SL44_OIKDI</name>
<evidence type="ECO:0000256" key="8">
    <source>
        <dbReference type="ARBA" id="ARBA00023125"/>
    </source>
</evidence>
<sequence length="594" mass="64226">MNGFGRASLAQINLIGCKECSFKCTDRRYLAAHSRIEHRQNTDPADDDFVDKLVVFVNDTTVKTEQIMESLVERAQGLVEELIDFKSSFPKCDNITAKYDYHDVDNTMEQVETSVETSSTTESGLFSDFGLSALSNLTQLARLTQNNASTTAASNTESQSGTGMFNNVSASNSKNNNILSSSISSSNSKSANTAKSTTITIAPKQANSSTTSLSNPVVITLDQLKQATTHHTMKESQRQRAHPENAPACPICGRVCSTTWNLKQHIEKHYDIHPQKGVVKKKFEETRSAATNNSLGSNSGAALAVNPATSLSFAPSPSSPSSSSLGIIELPTSSNDMSDSNEVTVKQEPLDEVENITGRTSPVVKKRRPEVQLMPKPSIVAIPTATPVTFAIASTTAVPIKNSGSNPNTRSTAINSTVLNRLPSPSDNNHICSFCGKGWKTRSALEMHIRVHTGEEPFICALCGKGHKQKGQLKVHITKHHAGCSYPDPSLTAGAAFQHEKEKLKILRGARPIAPAPVDCSPKVNPVLSRQTEFDCHQCGLACHSWANLEKHLQAHEEADVAGDSTSENKMSILESDKMCSSDEERDKMSEGEG</sequence>